<dbReference type="EMBL" id="GACK01009304">
    <property type="protein sequence ID" value="JAA55730.1"/>
    <property type="molecule type" value="mRNA"/>
</dbReference>
<reference evidence="3" key="2">
    <citation type="journal article" date="2015" name="J. Proteomics">
        <title>Sexual differences in the sialomes of the zebra tick, Rhipicephalus pulchellus.</title>
        <authorList>
            <person name="Tan A.W."/>
            <person name="Francischetti I.M."/>
            <person name="Slovak M."/>
            <person name="Kini R.M."/>
            <person name="Ribeiro J.M."/>
        </authorList>
    </citation>
    <scope>NUCLEOTIDE SEQUENCE</scope>
    <source>
        <tissue evidence="3">Salivary gland</tissue>
    </source>
</reference>
<organism evidence="3">
    <name type="scientific">Rhipicephalus pulchellus</name>
    <name type="common">Yellow backed tick</name>
    <name type="synonym">Dermacentor pulchellus</name>
    <dbReference type="NCBI Taxonomy" id="72859"/>
    <lineage>
        <taxon>Eukaryota</taxon>
        <taxon>Metazoa</taxon>
        <taxon>Ecdysozoa</taxon>
        <taxon>Arthropoda</taxon>
        <taxon>Chelicerata</taxon>
        <taxon>Arachnida</taxon>
        <taxon>Acari</taxon>
        <taxon>Parasitiformes</taxon>
        <taxon>Ixodida</taxon>
        <taxon>Ixodoidea</taxon>
        <taxon>Ixodidae</taxon>
        <taxon>Rhipicephalinae</taxon>
        <taxon>Rhipicephalus</taxon>
        <taxon>Rhipicephalus</taxon>
    </lineage>
</organism>
<proteinExistence type="evidence at transcript level"/>
<keyword evidence="1" id="KW-0472">Membrane</keyword>
<feature type="transmembrane region" description="Helical" evidence="1">
    <location>
        <begin position="105"/>
        <end position="127"/>
    </location>
</feature>
<reference evidence="3" key="1">
    <citation type="submission" date="2012-11" db="EMBL/GenBank/DDBJ databases">
        <authorList>
            <person name="Lucero-Rivera Y.E."/>
            <person name="Tovar-Ramirez D."/>
        </authorList>
    </citation>
    <scope>NUCLEOTIDE SEQUENCE</scope>
    <source>
        <tissue evidence="3">Salivary gland</tissue>
    </source>
</reference>
<keyword evidence="1" id="KW-1133">Transmembrane helix</keyword>
<sequence>MPYMTLLCFTVFLAPFHNLHSLITPAHPHFPFTHPCYGRLCYTYFCLHYAMHDYTRLDPLPSSFSFSSPLLYFPVPWFTRLCYIWFCLHNAIHEYAMVYPIPPRFLALILIFLSHPLLYVTMVYIILPD</sequence>
<feature type="signal peptide" evidence="2">
    <location>
        <begin position="1"/>
        <end position="21"/>
    </location>
</feature>
<evidence type="ECO:0008006" key="4">
    <source>
        <dbReference type="Google" id="ProtNLM"/>
    </source>
</evidence>
<accession>L7LVA6</accession>
<feature type="chain" id="PRO_5003980634" description="Secreted peptide" evidence="2">
    <location>
        <begin position="22"/>
        <end position="129"/>
    </location>
</feature>
<dbReference type="AlphaFoldDB" id="L7LVA6"/>
<keyword evidence="1" id="KW-0812">Transmembrane</keyword>
<keyword evidence="2" id="KW-0732">Signal</keyword>
<feature type="transmembrane region" description="Helical" evidence="1">
    <location>
        <begin position="70"/>
        <end position="93"/>
    </location>
</feature>
<name>L7LVA6_RHIPC</name>
<protein>
    <recommendedName>
        <fullName evidence="4">Secreted peptide</fullName>
    </recommendedName>
</protein>
<evidence type="ECO:0000313" key="3">
    <source>
        <dbReference type="EMBL" id="JAA55730.1"/>
    </source>
</evidence>
<evidence type="ECO:0000256" key="2">
    <source>
        <dbReference type="SAM" id="SignalP"/>
    </source>
</evidence>
<evidence type="ECO:0000256" key="1">
    <source>
        <dbReference type="SAM" id="Phobius"/>
    </source>
</evidence>